<sequence length="114" mass="13337">KTEVVVKAFLKVFAYFCIGTTPIQIGVVLWGLWIVTSSDYGIISLSQIEFIRHFFIIFLPIVDWLYSWLWNPFLDFIFSLPLIIAQTFKAIVSTWLGFWILRKINRTSADNQTQ</sequence>
<feature type="transmembrane region" description="Helical" evidence="1">
    <location>
        <begin position="12"/>
        <end position="33"/>
    </location>
</feature>
<gene>
    <name evidence="2" type="ORF">METZ01_LOCUS438792</name>
</gene>
<evidence type="ECO:0000313" key="2">
    <source>
        <dbReference type="EMBL" id="SVD85938.1"/>
    </source>
</evidence>
<keyword evidence="1" id="KW-0472">Membrane</keyword>
<dbReference type="EMBL" id="UINC01178009">
    <property type="protein sequence ID" value="SVD85938.1"/>
    <property type="molecule type" value="Genomic_DNA"/>
</dbReference>
<organism evidence="2">
    <name type="scientific">marine metagenome</name>
    <dbReference type="NCBI Taxonomy" id="408172"/>
    <lineage>
        <taxon>unclassified sequences</taxon>
        <taxon>metagenomes</taxon>
        <taxon>ecological metagenomes</taxon>
    </lineage>
</organism>
<keyword evidence="1" id="KW-1133">Transmembrane helix</keyword>
<feature type="non-terminal residue" evidence="2">
    <location>
        <position position="1"/>
    </location>
</feature>
<reference evidence="2" key="1">
    <citation type="submission" date="2018-05" db="EMBL/GenBank/DDBJ databases">
        <authorList>
            <person name="Lanie J.A."/>
            <person name="Ng W.-L."/>
            <person name="Kazmierczak K.M."/>
            <person name="Andrzejewski T.M."/>
            <person name="Davidsen T.M."/>
            <person name="Wayne K.J."/>
            <person name="Tettelin H."/>
            <person name="Glass J.I."/>
            <person name="Rusch D."/>
            <person name="Podicherti R."/>
            <person name="Tsui H.-C.T."/>
            <person name="Winkler M.E."/>
        </authorList>
    </citation>
    <scope>NUCLEOTIDE SEQUENCE</scope>
</reference>
<proteinExistence type="predicted"/>
<protein>
    <submittedName>
        <fullName evidence="2">Uncharacterized protein</fullName>
    </submittedName>
</protein>
<accession>A0A382YTT3</accession>
<name>A0A382YTT3_9ZZZZ</name>
<evidence type="ECO:0000256" key="1">
    <source>
        <dbReference type="SAM" id="Phobius"/>
    </source>
</evidence>
<feature type="transmembrane region" description="Helical" evidence="1">
    <location>
        <begin position="76"/>
        <end position="101"/>
    </location>
</feature>
<dbReference type="AlphaFoldDB" id="A0A382YTT3"/>
<keyword evidence="1" id="KW-0812">Transmembrane</keyword>